<dbReference type="STRING" id="126957.T1IIV4"/>
<dbReference type="NCBIfam" id="TIGR00175">
    <property type="entry name" value="mito_nad_idh"/>
    <property type="match status" value="1"/>
</dbReference>
<dbReference type="EnsemblMetazoa" id="SMAR000807-RA">
    <property type="protein sequence ID" value="SMAR000807-PA"/>
    <property type="gene ID" value="SMAR000807"/>
</dbReference>
<dbReference type="InterPro" id="IPR019818">
    <property type="entry name" value="IsoCit/isopropylmalate_DH_CS"/>
</dbReference>
<dbReference type="PANTHER" id="PTHR11835">
    <property type="entry name" value="DECARBOXYLATING DEHYDROGENASES-ISOCITRATE, ISOPROPYLMALATE, TARTRATE"/>
    <property type="match status" value="1"/>
</dbReference>
<dbReference type="Gene3D" id="1.10.510.10">
    <property type="entry name" value="Transferase(Phosphotransferase) domain 1"/>
    <property type="match status" value="1"/>
</dbReference>
<comment type="similarity">
    <text evidence="2 9">Belongs to the isocitrate and isopropylmalate dehydrogenases family.</text>
</comment>
<evidence type="ECO:0000256" key="3">
    <source>
        <dbReference type="ARBA" id="ARBA00022532"/>
    </source>
</evidence>
<keyword evidence="12" id="KW-1185">Reference proteome</keyword>
<keyword evidence="7 9" id="KW-0496">Mitochondrion</keyword>
<evidence type="ECO:0000256" key="7">
    <source>
        <dbReference type="ARBA" id="ARBA00023128"/>
    </source>
</evidence>
<dbReference type="PANTHER" id="PTHR11835:SF42">
    <property type="entry name" value="ISOCITRATE DEHYDROGENASE [NAD] SUBUNIT BETA, MITOCHONDRIAL"/>
    <property type="match status" value="1"/>
</dbReference>
<dbReference type="GO" id="GO:0005739">
    <property type="term" value="C:mitochondrion"/>
    <property type="evidence" value="ECO:0007669"/>
    <property type="project" value="UniProtKB-SubCell"/>
</dbReference>
<dbReference type="PROSITE" id="PS00107">
    <property type="entry name" value="PROTEIN_KINASE_ATP"/>
    <property type="match status" value="1"/>
</dbReference>
<dbReference type="FunFam" id="1.10.510.10:FF:000571">
    <property type="entry name" value="Maternal embryonic leucine zipper kinase"/>
    <property type="match status" value="1"/>
</dbReference>
<dbReference type="GO" id="GO:0006099">
    <property type="term" value="P:tricarboxylic acid cycle"/>
    <property type="evidence" value="ECO:0007669"/>
    <property type="project" value="UniProtKB-UniRule"/>
</dbReference>
<dbReference type="PROSITE" id="PS00470">
    <property type="entry name" value="IDH_IMDH"/>
    <property type="match status" value="1"/>
</dbReference>
<evidence type="ECO:0000256" key="6">
    <source>
        <dbReference type="ARBA" id="ARBA00022946"/>
    </source>
</evidence>
<dbReference type="Gene3D" id="3.40.718.10">
    <property type="entry name" value="Isopropylmalate Dehydrogenase"/>
    <property type="match status" value="1"/>
</dbReference>
<dbReference type="EMBL" id="JH430212">
    <property type="status" value="NOT_ANNOTATED_CDS"/>
    <property type="molecule type" value="Genomic_DNA"/>
</dbReference>
<dbReference type="InterPro" id="IPR017441">
    <property type="entry name" value="Protein_kinase_ATP_BS"/>
</dbReference>
<dbReference type="AlphaFoldDB" id="T1IIV4"/>
<dbReference type="Proteomes" id="UP000014500">
    <property type="component" value="Unassembled WGS sequence"/>
</dbReference>
<accession>T1IIV4</accession>
<dbReference type="HOGENOM" id="CLU_380511_0_0_1"/>
<dbReference type="Pfam" id="PF00180">
    <property type="entry name" value="Iso_dh"/>
    <property type="match status" value="1"/>
</dbReference>
<dbReference type="InterPro" id="IPR011009">
    <property type="entry name" value="Kinase-like_dom_sf"/>
</dbReference>
<keyword evidence="5 8" id="KW-0067">ATP-binding</keyword>
<feature type="domain" description="Protein kinase" evidence="10">
    <location>
        <begin position="40"/>
        <end position="308"/>
    </location>
</feature>
<dbReference type="InterPro" id="IPR000719">
    <property type="entry name" value="Prot_kinase_dom"/>
</dbReference>
<dbReference type="InterPro" id="IPR008271">
    <property type="entry name" value="Ser/Thr_kinase_AS"/>
</dbReference>
<dbReference type="SMART" id="SM00220">
    <property type="entry name" value="S_TKc"/>
    <property type="match status" value="1"/>
</dbReference>
<dbReference type="eggNOG" id="KOG0784">
    <property type="taxonomic scope" value="Eukaryota"/>
</dbReference>
<dbReference type="SUPFAM" id="SSF56112">
    <property type="entry name" value="Protein kinase-like (PK-like)"/>
    <property type="match status" value="1"/>
</dbReference>
<dbReference type="GO" id="GO:0005524">
    <property type="term" value="F:ATP binding"/>
    <property type="evidence" value="ECO:0007669"/>
    <property type="project" value="UniProtKB-UniRule"/>
</dbReference>
<keyword evidence="3 9" id="KW-0816">Tricarboxylic acid cycle</keyword>
<name>T1IIV4_STRMM</name>
<dbReference type="eggNOG" id="KOG0583">
    <property type="taxonomic scope" value="Eukaryota"/>
</dbReference>
<evidence type="ECO:0000313" key="11">
    <source>
        <dbReference type="EnsemblMetazoa" id="SMAR000807-PA"/>
    </source>
</evidence>
<dbReference type="PROSITE" id="PS50011">
    <property type="entry name" value="PROTEIN_KINASE_DOM"/>
    <property type="match status" value="1"/>
</dbReference>
<organism evidence="11 12">
    <name type="scientific">Strigamia maritima</name>
    <name type="common">European centipede</name>
    <name type="synonym">Geophilus maritimus</name>
    <dbReference type="NCBI Taxonomy" id="126957"/>
    <lineage>
        <taxon>Eukaryota</taxon>
        <taxon>Metazoa</taxon>
        <taxon>Ecdysozoa</taxon>
        <taxon>Arthropoda</taxon>
        <taxon>Myriapoda</taxon>
        <taxon>Chilopoda</taxon>
        <taxon>Pleurostigmophora</taxon>
        <taxon>Geophilomorpha</taxon>
        <taxon>Linotaeniidae</taxon>
        <taxon>Strigamia</taxon>
    </lineage>
</organism>
<reference evidence="12" key="1">
    <citation type="submission" date="2011-05" db="EMBL/GenBank/DDBJ databases">
        <authorList>
            <person name="Richards S.R."/>
            <person name="Qu J."/>
            <person name="Jiang H."/>
            <person name="Jhangiani S.N."/>
            <person name="Agravi P."/>
            <person name="Goodspeed R."/>
            <person name="Gross S."/>
            <person name="Mandapat C."/>
            <person name="Jackson L."/>
            <person name="Mathew T."/>
            <person name="Pu L."/>
            <person name="Thornton R."/>
            <person name="Saada N."/>
            <person name="Wilczek-Boney K.B."/>
            <person name="Lee S."/>
            <person name="Kovar C."/>
            <person name="Wu Y."/>
            <person name="Scherer S.E."/>
            <person name="Worley K.C."/>
            <person name="Muzny D.M."/>
            <person name="Gibbs R."/>
        </authorList>
    </citation>
    <scope>NUCLEOTIDE SEQUENCE</scope>
    <source>
        <strain evidence="12">Brora</strain>
    </source>
</reference>
<evidence type="ECO:0000256" key="2">
    <source>
        <dbReference type="ARBA" id="ARBA00007769"/>
    </source>
</evidence>
<evidence type="ECO:0000256" key="4">
    <source>
        <dbReference type="ARBA" id="ARBA00022741"/>
    </source>
</evidence>
<evidence type="ECO:0000259" key="10">
    <source>
        <dbReference type="PROSITE" id="PS50011"/>
    </source>
</evidence>
<dbReference type="GO" id="GO:0006102">
    <property type="term" value="P:isocitrate metabolic process"/>
    <property type="evidence" value="ECO:0007669"/>
    <property type="project" value="TreeGrafter"/>
</dbReference>
<evidence type="ECO:0000256" key="5">
    <source>
        <dbReference type="ARBA" id="ARBA00022840"/>
    </source>
</evidence>
<dbReference type="GO" id="GO:0051287">
    <property type="term" value="F:NAD binding"/>
    <property type="evidence" value="ECO:0007669"/>
    <property type="project" value="UniProtKB-UniRule"/>
</dbReference>
<sequence length="728" mass="81682">MKPLAYIAFKLARLFGYHSKKKNDKKSSGSDTDILLSHGCIVGKKIGEGAYGNVRIAKQLVIGAKSSKSKIVAVKIVNRRKLSQEFKENFFHRELQILRKLNHKNVIRVYDIIDVHKKVYIIMKYARNGDLCNYVHDYGPLHEIKATLWFQQIVFGLFYCHERGIAHRDLKSDNILIMNSNHVVITDFGLACFCQHSNSKADFSSGLSDTYCGSPAYVAPEIISCEPYDPKLADVWSLGIVLYFMLSAGLPFDNTNLKIKLVQQQKRDFTFDPNLKLARHCEKLLLQMLEPIPGKRISLSKIRRLKWLIQRTIENFSTHEHNSSLVMSRKGLFMLYFKVFWFYASIEICAMIMAQGGFGKITSNVLKQTVIVHSKNFHTTFFFGAKPIQEPVSKPKGQIICTLVPGDGVGPEMANSVQEIFRAAKVPIKFEFLNLSEIQPETSVQLQEVLDSVARNGVCLKGILINPSVGEAQSFNMKLRRQLDLFANVVHIKSLPGVKTRHTNVDFIVIRESIEGEYSFLEHEGVDGIVESLKIVTRYNSRRIAKFAFDYATKLGRKKVTAVHKANIMKLGDGLFLNTCGDISKLYPSIKFDNMIIDNCTMQLASNPHQFDVLVMPNLYGDIINNLGAGLVGGAGVVAGGSYSQDYVMFEPGTRHVYNVAVGKNLANPTAMILCASKMLKHVNLSFHGKQIEESVFAVLKTGKVLTKDMGGNATSTEYTRAIIENLK</sequence>
<feature type="binding site" evidence="8">
    <location>
        <position position="75"/>
    </location>
    <ligand>
        <name>ATP</name>
        <dbReference type="ChEBI" id="CHEBI:30616"/>
    </ligand>
</feature>
<reference evidence="11" key="2">
    <citation type="submission" date="2015-02" db="UniProtKB">
        <authorList>
            <consortium name="EnsemblMetazoa"/>
        </authorList>
    </citation>
    <scope>IDENTIFICATION</scope>
</reference>
<dbReference type="FunFam" id="3.40.718.10:FF:000001">
    <property type="entry name" value="Isocitrate dehydrogenase [NAD] subunit, mitochondrial"/>
    <property type="match status" value="1"/>
</dbReference>
<evidence type="ECO:0000256" key="1">
    <source>
        <dbReference type="ARBA" id="ARBA00004173"/>
    </source>
</evidence>
<dbReference type="PROSITE" id="PS00108">
    <property type="entry name" value="PROTEIN_KINASE_ST"/>
    <property type="match status" value="1"/>
</dbReference>
<protein>
    <recommendedName>
        <fullName evidence="9">Isocitrate dehydrogenase [NAD] subunit, mitochondrial</fullName>
    </recommendedName>
</protein>
<dbReference type="SUPFAM" id="SSF53659">
    <property type="entry name" value="Isocitrate/Isopropylmalate dehydrogenase-like"/>
    <property type="match status" value="1"/>
</dbReference>
<proteinExistence type="inferred from homology"/>
<dbReference type="InterPro" id="IPR004434">
    <property type="entry name" value="Isocitrate_DH_NAD"/>
</dbReference>
<comment type="subcellular location">
    <subcellularLocation>
        <location evidence="1 9">Mitochondrion</location>
    </subcellularLocation>
</comment>
<keyword evidence="4 8" id="KW-0547">Nucleotide-binding</keyword>
<dbReference type="GO" id="GO:0004672">
    <property type="term" value="F:protein kinase activity"/>
    <property type="evidence" value="ECO:0007669"/>
    <property type="project" value="InterPro"/>
</dbReference>
<keyword evidence="6 9" id="KW-0809">Transit peptide</keyword>
<dbReference type="InterPro" id="IPR024084">
    <property type="entry name" value="IsoPropMal-DH-like_dom"/>
</dbReference>
<evidence type="ECO:0000256" key="8">
    <source>
        <dbReference type="PROSITE-ProRule" id="PRU10141"/>
    </source>
</evidence>
<dbReference type="PhylomeDB" id="T1IIV4"/>
<evidence type="ECO:0000256" key="9">
    <source>
        <dbReference type="RuleBase" id="RU361266"/>
    </source>
</evidence>
<dbReference type="GO" id="GO:0000287">
    <property type="term" value="F:magnesium ion binding"/>
    <property type="evidence" value="ECO:0007669"/>
    <property type="project" value="UniProtKB-UniRule"/>
</dbReference>
<dbReference type="SMART" id="SM01329">
    <property type="entry name" value="Iso_dh"/>
    <property type="match status" value="1"/>
</dbReference>
<dbReference type="GO" id="GO:0016616">
    <property type="term" value="F:oxidoreductase activity, acting on the CH-OH group of donors, NAD or NADP as acceptor"/>
    <property type="evidence" value="ECO:0007669"/>
    <property type="project" value="InterPro"/>
</dbReference>
<evidence type="ECO:0000313" key="12">
    <source>
        <dbReference type="Proteomes" id="UP000014500"/>
    </source>
</evidence>
<dbReference type="Pfam" id="PF00069">
    <property type="entry name" value="Pkinase"/>
    <property type="match status" value="1"/>
</dbReference>